<evidence type="ECO:0000313" key="7">
    <source>
        <dbReference type="Proteomes" id="UP001161691"/>
    </source>
</evidence>
<feature type="domain" description="LamG-like jellyroll fold" evidence="5">
    <location>
        <begin position="648"/>
        <end position="783"/>
    </location>
</feature>
<evidence type="ECO:0000313" key="6">
    <source>
        <dbReference type="EMBL" id="MDI4645153.1"/>
    </source>
</evidence>
<comment type="caution">
    <text evidence="6">The sequence shown here is derived from an EMBL/GenBank/DDBJ whole genome shotgun (WGS) entry which is preliminary data.</text>
</comment>
<feature type="domain" description="LamG-like jellyroll fold" evidence="5">
    <location>
        <begin position="438"/>
        <end position="573"/>
    </location>
</feature>
<dbReference type="Proteomes" id="UP001161691">
    <property type="component" value="Unassembled WGS sequence"/>
</dbReference>
<keyword evidence="3 6" id="KW-0456">Lyase</keyword>
<accession>A0ABT6TE92</accession>
<keyword evidence="2" id="KW-1015">Disulfide bond</keyword>
<dbReference type="EMBL" id="JAGRPV010000001">
    <property type="protein sequence ID" value="MDI4645153.1"/>
    <property type="molecule type" value="Genomic_DNA"/>
</dbReference>
<dbReference type="InterPro" id="IPR013320">
    <property type="entry name" value="ConA-like_dom_sf"/>
</dbReference>
<dbReference type="RefSeq" id="WP_282908105.1">
    <property type="nucleotide sequence ID" value="NZ_JAGRPV010000001.1"/>
</dbReference>
<dbReference type="Pfam" id="PF05426">
    <property type="entry name" value="Alginate_lyase"/>
    <property type="match status" value="1"/>
</dbReference>
<dbReference type="InterPro" id="IPR008397">
    <property type="entry name" value="Alginate_lyase_dom"/>
</dbReference>
<name>A0ABT6TE92_9BACL</name>
<feature type="chain" id="PRO_5045997902" evidence="4">
    <location>
        <begin position="27"/>
        <end position="789"/>
    </location>
</feature>
<keyword evidence="1 4" id="KW-0732">Signal</keyword>
<evidence type="ECO:0000256" key="2">
    <source>
        <dbReference type="ARBA" id="ARBA00023157"/>
    </source>
</evidence>
<dbReference type="SUPFAM" id="SSF48230">
    <property type="entry name" value="Chondroitin AC/alginate lyase"/>
    <property type="match status" value="1"/>
</dbReference>
<dbReference type="InterPro" id="IPR006558">
    <property type="entry name" value="LamG-like"/>
</dbReference>
<reference evidence="6" key="1">
    <citation type="submission" date="2023-04" db="EMBL/GenBank/DDBJ databases">
        <title>Comparative genomic analysis of Cohnella hashimotonis sp. nov., isolated from the International Space Station.</title>
        <authorList>
            <person name="Venkateswaran K."/>
            <person name="Simpson A."/>
        </authorList>
    </citation>
    <scope>NUCLEOTIDE SEQUENCE</scope>
    <source>
        <strain evidence="6">F6_2S_P_1</strain>
    </source>
</reference>
<dbReference type="PANTHER" id="PTHR42535">
    <property type="entry name" value="OOKINETE PROTEIN, PUTATIVE-RELATED"/>
    <property type="match status" value="1"/>
</dbReference>
<dbReference type="InterPro" id="IPR008929">
    <property type="entry name" value="Chondroitin_lyas"/>
</dbReference>
<sequence>MKRIRKWSVGSLTAVLLLSFALTASAYSHPGGLVTSDELAAVKTQVDANVSPWKEAYDRMMTDANAALTQSSHAIAVLNIPGYYADPTGHDAAKLRLEIDAQSAYAAAVAYRFTGNTTYADKAKELLNGWSYTNTGVSGTDGRLVSAYVGVGLVNAADMIKDYSGWSAADKTQFGSWLTNVMIPTWASITSANNWKDWSLYAQIASYQFLDDPAGMATKVTQLKSWIDTSIASDGFLPAETTRGTNSLWYHYFALSPMTSAAEIVKNATGEDLYNWVSPGGKSIKLALDKLFYYVDGHVSEWPTAYGGPNQSFSNARNLYEAMADVYQDEDYEAYVKDARPLVGRINSASGYYHNHAWVYPTLLRTSFLEVAEPGLVGSWSFDETSGTTAADSSGNGLGGTLTGGPVWTTGHTNGALGFDGTDDYVNLGNPADLRMTGAMTLAAWVYVDTFTHAGRIISKQGSSTNRGWSLNVETDGKASFQIASNSSTVQLVNSAAAIPSGQWVHLAGVYEPGTALRLYVNGALSNSNTTSIAASQYNNNLNVNIGRRPSGDLYFDGMLDEVQAYNKSLTASEVSALAAANVPDLVGYWNLDETSGTTAADSSGNGLSGILTNGPAWTTGHTNGALSFDGTNDYVSLGNPSSLQLTGAMTLSAWVYVDSFTNAGRIIAKQGTASNRGWTLNVESDGKASFQIATNSTTVQLVNSVAAIPSGQWVHLAGVYEPGTALRIYVNGTLSNANTTSIAASQYNNSLNVNIGRRPSGDLYFDGSIDEVRVYGRALSAVEISAVM</sequence>
<gene>
    <name evidence="6" type="ORF">KB449_09290</name>
</gene>
<dbReference type="SMART" id="SM00560">
    <property type="entry name" value="LamGL"/>
    <property type="match status" value="2"/>
</dbReference>
<protein>
    <submittedName>
        <fullName evidence="6">Alginate lyase family protein</fullName>
    </submittedName>
</protein>
<organism evidence="6 7">
    <name type="scientific">Cohnella hashimotonis</name>
    <dbReference type="NCBI Taxonomy" id="2826895"/>
    <lineage>
        <taxon>Bacteria</taxon>
        <taxon>Bacillati</taxon>
        <taxon>Bacillota</taxon>
        <taxon>Bacilli</taxon>
        <taxon>Bacillales</taxon>
        <taxon>Paenibacillaceae</taxon>
        <taxon>Cohnella</taxon>
    </lineage>
</organism>
<dbReference type="GO" id="GO:0016829">
    <property type="term" value="F:lyase activity"/>
    <property type="evidence" value="ECO:0007669"/>
    <property type="project" value="UniProtKB-KW"/>
</dbReference>
<dbReference type="Pfam" id="PF13385">
    <property type="entry name" value="Laminin_G_3"/>
    <property type="match status" value="2"/>
</dbReference>
<dbReference type="Gene3D" id="1.50.10.100">
    <property type="entry name" value="Chondroitin AC/alginate lyase"/>
    <property type="match status" value="1"/>
</dbReference>
<dbReference type="Gene3D" id="2.60.120.200">
    <property type="match status" value="2"/>
</dbReference>
<feature type="signal peptide" evidence="4">
    <location>
        <begin position="1"/>
        <end position="26"/>
    </location>
</feature>
<evidence type="ECO:0000259" key="5">
    <source>
        <dbReference type="SMART" id="SM00560"/>
    </source>
</evidence>
<proteinExistence type="predicted"/>
<dbReference type="PANTHER" id="PTHR42535:SF2">
    <property type="entry name" value="CHROMOSOME UNDETERMINED SCAFFOLD_146, WHOLE GENOME SHOTGUN SEQUENCE"/>
    <property type="match status" value="1"/>
</dbReference>
<dbReference type="SUPFAM" id="SSF49899">
    <property type="entry name" value="Concanavalin A-like lectins/glucanases"/>
    <property type="match status" value="2"/>
</dbReference>
<evidence type="ECO:0000256" key="3">
    <source>
        <dbReference type="ARBA" id="ARBA00023239"/>
    </source>
</evidence>
<evidence type="ECO:0000256" key="4">
    <source>
        <dbReference type="SAM" id="SignalP"/>
    </source>
</evidence>
<evidence type="ECO:0000256" key="1">
    <source>
        <dbReference type="ARBA" id="ARBA00022729"/>
    </source>
</evidence>
<keyword evidence="7" id="KW-1185">Reference proteome</keyword>